<comment type="caution">
    <text evidence="1">The sequence shown here is derived from an EMBL/GenBank/DDBJ whole genome shotgun (WGS) entry which is preliminary data.</text>
</comment>
<dbReference type="Gene3D" id="3.40.50.300">
    <property type="entry name" value="P-loop containing nucleotide triphosphate hydrolases"/>
    <property type="match status" value="1"/>
</dbReference>
<name>A0A930EEV4_9FIRM</name>
<dbReference type="Proteomes" id="UP000722050">
    <property type="component" value="Unassembled WGS sequence"/>
</dbReference>
<evidence type="ECO:0000313" key="2">
    <source>
        <dbReference type="Proteomes" id="UP000722050"/>
    </source>
</evidence>
<accession>A0A930EEV4</accession>
<protein>
    <submittedName>
        <fullName evidence="1">AAA family ATPase</fullName>
    </submittedName>
</protein>
<dbReference type="InterPro" id="IPR027417">
    <property type="entry name" value="P-loop_NTPase"/>
</dbReference>
<evidence type="ECO:0000313" key="1">
    <source>
        <dbReference type="EMBL" id="MBF1353021.1"/>
    </source>
</evidence>
<dbReference type="AlphaFoldDB" id="A0A930EEV4"/>
<dbReference type="SUPFAM" id="SSF52540">
    <property type="entry name" value="P-loop containing nucleoside triphosphate hydrolases"/>
    <property type="match status" value="1"/>
</dbReference>
<dbReference type="EMBL" id="JABZQH010000383">
    <property type="protein sequence ID" value="MBF1353021.1"/>
    <property type="molecule type" value="Genomic_DNA"/>
</dbReference>
<gene>
    <name evidence="1" type="ORF">HXM71_07935</name>
</gene>
<dbReference type="PANTHER" id="PTHR41930:SF1">
    <property type="entry name" value="DEPHOSPHO-COA KINASE"/>
    <property type="match status" value="1"/>
</dbReference>
<reference evidence="1" key="1">
    <citation type="submission" date="2020-04" db="EMBL/GenBank/DDBJ databases">
        <title>Deep metagenomics examines the oral microbiome during advanced dental caries in children, revealing novel taxa and co-occurrences with host molecules.</title>
        <authorList>
            <person name="Baker J.L."/>
            <person name="Morton J.T."/>
            <person name="Dinis M."/>
            <person name="Alvarez R."/>
            <person name="Tran N.C."/>
            <person name="Knight R."/>
            <person name="Edlund A."/>
        </authorList>
    </citation>
    <scope>NUCLEOTIDE SEQUENCE</scope>
    <source>
        <strain evidence="1">JCVI_24_bin.8</strain>
    </source>
</reference>
<organism evidence="1 2">
    <name type="scientific">Mogibacterium diversum</name>
    <dbReference type="NCBI Taxonomy" id="114527"/>
    <lineage>
        <taxon>Bacteria</taxon>
        <taxon>Bacillati</taxon>
        <taxon>Bacillota</taxon>
        <taxon>Clostridia</taxon>
        <taxon>Peptostreptococcales</taxon>
        <taxon>Anaerovoracaceae</taxon>
        <taxon>Mogibacterium</taxon>
    </lineage>
</organism>
<dbReference type="PANTHER" id="PTHR41930">
    <property type="entry name" value="UPF0200 PROTEIN MJ1399"/>
    <property type="match status" value="1"/>
</dbReference>
<sequence>MNEGDIKILAIVGMSGSGKSVVVDYLTEKGYPKVYFGGMIYKEMDRRGIERTADGESEKKFREMIRETEGKDWVVKQVIEETRGLIGAGQKRIVLDGLYSWTEYKALKKEFPGQLTVLAVVVPKALRHFRVGKRPERPFNTKEIQERDRSEIENLEKGGPIAMADHYVLNDDSVAKLHDDVDKILQRIEF</sequence>
<proteinExistence type="predicted"/>